<comment type="subcellular location">
    <subcellularLocation>
        <location evidence="1">Cell membrane</location>
        <topology evidence="1">Multi-pass membrane protein</topology>
    </subcellularLocation>
</comment>
<feature type="transmembrane region" description="Helical" evidence="14">
    <location>
        <begin position="604"/>
        <end position="622"/>
    </location>
</feature>
<evidence type="ECO:0000256" key="10">
    <source>
        <dbReference type="ARBA" id="ARBA00023136"/>
    </source>
</evidence>
<feature type="transmembrane region" description="Helical" evidence="14">
    <location>
        <begin position="166"/>
        <end position="185"/>
    </location>
</feature>
<gene>
    <name evidence="15" type="primary">putP_1</name>
    <name evidence="15" type="ORF">Pan97_09180</name>
</gene>
<keyword evidence="16" id="KW-1185">Reference proteome</keyword>
<sequence length="675" mass="74797">MVPLIVICVYLVLLLALGIFASMLFRGSSKDYMLASHSIGPFLLLMSLFGTTMTAFALVGSTGEAYAEGVGVYGLLASSSGIIHSLCFFVLGIKLWSLGKKYGYTTQIQFFRDRLQSDKIGILLFPILVGLVIPYLLIGVMASGTVVSAVSEGAFTNMFAEYDYGVPNWLGSLVISIVVLIYVFFGGMRGTAWANAFQTIVFMILGIITFWVISDNLGGVQAASEAVEKRNPSKLMRSVAESDEQKYEKAFATWQSLAEYNYANKKANGELLTPEQKEKAIADYKGPPIGNWKARAEANFAVASNLIDLSIAEKNDAYIEQDDRIMPKEKPQWWDKEVMTGHELNEYQRNEDAVLAAYTDPIYNKNMGHPNDLINPDKPELGTKWTRKRTAGVYRATKWSPEEPRAMSMLVFITYMFIPLSVGMFPHLFQHWLTAKNAQSFKLPVVAHPLFIAIVWIPCVLVGVWATSAVVPGTERALIPPHFNPNAVLPFMVANMSGPFLSGLLTAGVLAAIMSSLDSQFLCIGTMFTEDIVVHYGGKKRFTDKQVLIIARCFIIAIVAVTYILSLYEPRRVFTLGVWTFSGFSSLFPLVFAALYWKRLTKAGAYACVITAISLWCLFFYMSDMALNPHFTVFGMMPVATMVPAAAVAMIVVSLMTQPPSEEHLERFFPKKSSS</sequence>
<dbReference type="PANTHER" id="PTHR48086">
    <property type="entry name" value="SODIUM/PROLINE SYMPORTER-RELATED"/>
    <property type="match status" value="1"/>
</dbReference>
<proteinExistence type="inferred from homology"/>
<keyword evidence="3" id="KW-0813">Transport</keyword>
<keyword evidence="5 14" id="KW-0812">Transmembrane</keyword>
<keyword evidence="6" id="KW-0769">Symport</keyword>
<evidence type="ECO:0000256" key="4">
    <source>
        <dbReference type="ARBA" id="ARBA00022475"/>
    </source>
</evidence>
<dbReference type="EMBL" id="CP036289">
    <property type="protein sequence ID" value="QDU73918.1"/>
    <property type="molecule type" value="Genomic_DNA"/>
</dbReference>
<feature type="transmembrane region" description="Helical" evidence="14">
    <location>
        <begin position="634"/>
        <end position="657"/>
    </location>
</feature>
<evidence type="ECO:0000313" key="15">
    <source>
        <dbReference type="EMBL" id="QDU73918.1"/>
    </source>
</evidence>
<dbReference type="InterPro" id="IPR050277">
    <property type="entry name" value="Sodium:Solute_Symporter"/>
</dbReference>
<evidence type="ECO:0000256" key="12">
    <source>
        <dbReference type="ARBA" id="ARBA00033708"/>
    </source>
</evidence>
<comment type="similarity">
    <text evidence="2 13">Belongs to the sodium:solute symporter (SSF) (TC 2.A.21) family.</text>
</comment>
<feature type="transmembrane region" description="Helical" evidence="14">
    <location>
        <begin position="491"/>
        <end position="513"/>
    </location>
</feature>
<evidence type="ECO:0000256" key="7">
    <source>
        <dbReference type="ARBA" id="ARBA00022989"/>
    </source>
</evidence>
<dbReference type="InterPro" id="IPR038377">
    <property type="entry name" value="Na/Glc_symporter_sf"/>
</dbReference>
<reference evidence="16" key="1">
    <citation type="submission" date="2019-02" db="EMBL/GenBank/DDBJ databases">
        <title>Deep-cultivation of Planctomycetes and their phenomic and genomic characterization uncovers novel biology.</title>
        <authorList>
            <person name="Wiegand S."/>
            <person name="Jogler M."/>
            <person name="Boedeker C."/>
            <person name="Pinto D."/>
            <person name="Vollmers J."/>
            <person name="Rivas-Marin E."/>
            <person name="Kohn T."/>
            <person name="Peeters S.H."/>
            <person name="Heuer A."/>
            <person name="Rast P."/>
            <person name="Oberbeckmann S."/>
            <person name="Bunk B."/>
            <person name="Jeske O."/>
            <person name="Meyerdierks A."/>
            <person name="Storesund J.E."/>
            <person name="Kallscheuer N."/>
            <person name="Luecker S."/>
            <person name="Lage O.M."/>
            <person name="Pohl T."/>
            <person name="Merkel B.J."/>
            <person name="Hornburger P."/>
            <person name="Mueller R.-W."/>
            <person name="Bruemmer F."/>
            <person name="Labrenz M."/>
            <person name="Spormann A.M."/>
            <person name="Op den Camp H."/>
            <person name="Overmann J."/>
            <person name="Amann R."/>
            <person name="Jetten M.S.M."/>
            <person name="Mascher T."/>
            <person name="Medema M.H."/>
            <person name="Devos D.P."/>
            <person name="Kaster A.-K."/>
            <person name="Ovreas L."/>
            <person name="Rohde M."/>
            <person name="Galperin M.Y."/>
            <person name="Jogler C."/>
        </authorList>
    </citation>
    <scope>NUCLEOTIDE SEQUENCE [LARGE SCALE GENOMIC DNA]</scope>
    <source>
        <strain evidence="16">Pan97</strain>
    </source>
</reference>
<evidence type="ECO:0000256" key="5">
    <source>
        <dbReference type="ARBA" id="ARBA00022692"/>
    </source>
</evidence>
<evidence type="ECO:0000256" key="8">
    <source>
        <dbReference type="ARBA" id="ARBA00023053"/>
    </source>
</evidence>
<dbReference type="RefSeq" id="WP_144970933.1">
    <property type="nucleotide sequence ID" value="NZ_CP036289.1"/>
</dbReference>
<feature type="transmembrane region" description="Helical" evidence="14">
    <location>
        <begin position="406"/>
        <end position="429"/>
    </location>
</feature>
<feature type="transmembrane region" description="Helical" evidence="14">
    <location>
        <begin position="39"/>
        <end position="60"/>
    </location>
</feature>
<evidence type="ECO:0000256" key="2">
    <source>
        <dbReference type="ARBA" id="ARBA00006434"/>
    </source>
</evidence>
<feature type="transmembrane region" description="Helical" evidence="14">
    <location>
        <begin position="72"/>
        <end position="99"/>
    </location>
</feature>
<keyword evidence="9" id="KW-0406">Ion transport</keyword>
<protein>
    <submittedName>
        <fullName evidence="15">Sodium/proline symporter</fullName>
    </submittedName>
</protein>
<dbReference type="InterPro" id="IPR001734">
    <property type="entry name" value="Na/solute_symporter"/>
</dbReference>
<keyword evidence="4" id="KW-1003">Cell membrane</keyword>
<evidence type="ECO:0000256" key="13">
    <source>
        <dbReference type="RuleBase" id="RU362091"/>
    </source>
</evidence>
<dbReference type="GO" id="GO:0015824">
    <property type="term" value="P:proline transport"/>
    <property type="evidence" value="ECO:0007669"/>
    <property type="project" value="TreeGrafter"/>
</dbReference>
<feature type="transmembrane region" description="Helical" evidence="14">
    <location>
        <begin position="120"/>
        <end position="146"/>
    </location>
</feature>
<dbReference type="Pfam" id="PF00474">
    <property type="entry name" value="SSF"/>
    <property type="match status" value="2"/>
</dbReference>
<dbReference type="GO" id="GO:0015193">
    <property type="term" value="F:L-proline transmembrane transporter activity"/>
    <property type="evidence" value="ECO:0007669"/>
    <property type="project" value="TreeGrafter"/>
</dbReference>
<dbReference type="KEGG" id="bvo:Pan97_09180"/>
<organism evidence="15 16">
    <name type="scientific">Bremerella volcania</name>
    <dbReference type="NCBI Taxonomy" id="2527984"/>
    <lineage>
        <taxon>Bacteria</taxon>
        <taxon>Pseudomonadati</taxon>
        <taxon>Planctomycetota</taxon>
        <taxon>Planctomycetia</taxon>
        <taxon>Pirellulales</taxon>
        <taxon>Pirellulaceae</taxon>
        <taxon>Bremerella</taxon>
    </lineage>
</organism>
<evidence type="ECO:0000256" key="9">
    <source>
        <dbReference type="ARBA" id="ARBA00023065"/>
    </source>
</evidence>
<comment type="catalytic activity">
    <reaction evidence="12">
        <text>L-proline(in) + Na(+)(in) = L-proline(out) + Na(+)(out)</text>
        <dbReference type="Rhea" id="RHEA:28967"/>
        <dbReference type="ChEBI" id="CHEBI:29101"/>
        <dbReference type="ChEBI" id="CHEBI:60039"/>
    </reaction>
</comment>
<evidence type="ECO:0000256" key="6">
    <source>
        <dbReference type="ARBA" id="ARBA00022847"/>
    </source>
</evidence>
<feature type="transmembrane region" description="Helical" evidence="14">
    <location>
        <begin position="549"/>
        <end position="568"/>
    </location>
</feature>
<feature type="transmembrane region" description="Helical" evidence="14">
    <location>
        <begin position="450"/>
        <end position="471"/>
    </location>
</feature>
<dbReference type="AlphaFoldDB" id="A0A518C3W8"/>
<feature type="transmembrane region" description="Helical" evidence="14">
    <location>
        <begin position="6"/>
        <end position="27"/>
    </location>
</feature>
<dbReference type="PROSITE" id="PS50283">
    <property type="entry name" value="NA_SOLUT_SYMP_3"/>
    <property type="match status" value="1"/>
</dbReference>
<dbReference type="OrthoDB" id="9810181at2"/>
<name>A0A518C3W8_9BACT</name>
<keyword evidence="10 14" id="KW-0472">Membrane</keyword>
<dbReference type="GO" id="GO:0005886">
    <property type="term" value="C:plasma membrane"/>
    <property type="evidence" value="ECO:0007669"/>
    <property type="project" value="UniProtKB-SubCell"/>
</dbReference>
<keyword evidence="11" id="KW-0739">Sodium transport</keyword>
<evidence type="ECO:0000256" key="3">
    <source>
        <dbReference type="ARBA" id="ARBA00022448"/>
    </source>
</evidence>
<dbReference type="Gene3D" id="1.20.1730.10">
    <property type="entry name" value="Sodium/glucose cotransporter"/>
    <property type="match status" value="2"/>
</dbReference>
<keyword evidence="8" id="KW-0915">Sodium</keyword>
<evidence type="ECO:0000256" key="1">
    <source>
        <dbReference type="ARBA" id="ARBA00004651"/>
    </source>
</evidence>
<dbReference type="PANTHER" id="PTHR48086:SF3">
    <property type="entry name" value="SODIUM_PROLINE SYMPORTER"/>
    <property type="match status" value="1"/>
</dbReference>
<evidence type="ECO:0000313" key="16">
    <source>
        <dbReference type="Proteomes" id="UP000318626"/>
    </source>
</evidence>
<feature type="transmembrane region" description="Helical" evidence="14">
    <location>
        <begin position="192"/>
        <end position="213"/>
    </location>
</feature>
<evidence type="ECO:0000256" key="14">
    <source>
        <dbReference type="SAM" id="Phobius"/>
    </source>
</evidence>
<feature type="transmembrane region" description="Helical" evidence="14">
    <location>
        <begin position="574"/>
        <end position="597"/>
    </location>
</feature>
<accession>A0A518C3W8</accession>
<keyword evidence="7 14" id="KW-1133">Transmembrane helix</keyword>
<evidence type="ECO:0000256" key="11">
    <source>
        <dbReference type="ARBA" id="ARBA00023201"/>
    </source>
</evidence>
<dbReference type="Proteomes" id="UP000318626">
    <property type="component" value="Chromosome"/>
</dbReference>
<dbReference type="CDD" id="cd10322">
    <property type="entry name" value="SLC5sbd"/>
    <property type="match status" value="1"/>
</dbReference>
<dbReference type="GO" id="GO:0005298">
    <property type="term" value="F:proline:sodium symporter activity"/>
    <property type="evidence" value="ECO:0007669"/>
    <property type="project" value="TreeGrafter"/>
</dbReference>